<name>A0A816FLB0_9BILA</name>
<keyword evidence="3" id="KW-1185">Reference proteome</keyword>
<evidence type="ECO:0000313" key="3">
    <source>
        <dbReference type="Proteomes" id="UP000663829"/>
    </source>
</evidence>
<reference evidence="1" key="1">
    <citation type="submission" date="2021-02" db="EMBL/GenBank/DDBJ databases">
        <authorList>
            <person name="Nowell W R."/>
        </authorList>
    </citation>
    <scope>NUCLEOTIDE SEQUENCE</scope>
</reference>
<evidence type="ECO:0000313" key="1">
    <source>
        <dbReference type="EMBL" id="CAF1663149.1"/>
    </source>
</evidence>
<protein>
    <submittedName>
        <fullName evidence="1">Uncharacterized protein</fullName>
    </submittedName>
</protein>
<dbReference type="Proteomes" id="UP000663829">
    <property type="component" value="Unassembled WGS sequence"/>
</dbReference>
<feature type="non-terminal residue" evidence="1">
    <location>
        <position position="1"/>
    </location>
</feature>
<gene>
    <name evidence="1" type="ORF">GPM918_LOCUS46048</name>
    <name evidence="2" type="ORF">SRO942_LOCUS49365</name>
</gene>
<dbReference type="EMBL" id="CAJNOQ010056937">
    <property type="protein sequence ID" value="CAF1663149.1"/>
    <property type="molecule type" value="Genomic_DNA"/>
</dbReference>
<dbReference type="EMBL" id="CAJOBC010131931">
    <property type="protein sequence ID" value="CAF4615889.1"/>
    <property type="molecule type" value="Genomic_DNA"/>
</dbReference>
<evidence type="ECO:0000313" key="2">
    <source>
        <dbReference type="EMBL" id="CAF4615889.1"/>
    </source>
</evidence>
<feature type="non-terminal residue" evidence="1">
    <location>
        <position position="36"/>
    </location>
</feature>
<comment type="caution">
    <text evidence="1">The sequence shown here is derived from an EMBL/GenBank/DDBJ whole genome shotgun (WGS) entry which is preliminary data.</text>
</comment>
<dbReference type="Proteomes" id="UP000681722">
    <property type="component" value="Unassembled WGS sequence"/>
</dbReference>
<dbReference type="AlphaFoldDB" id="A0A816FLB0"/>
<organism evidence="1 3">
    <name type="scientific">Didymodactylos carnosus</name>
    <dbReference type="NCBI Taxonomy" id="1234261"/>
    <lineage>
        <taxon>Eukaryota</taxon>
        <taxon>Metazoa</taxon>
        <taxon>Spiralia</taxon>
        <taxon>Gnathifera</taxon>
        <taxon>Rotifera</taxon>
        <taxon>Eurotatoria</taxon>
        <taxon>Bdelloidea</taxon>
        <taxon>Philodinida</taxon>
        <taxon>Philodinidae</taxon>
        <taxon>Didymodactylos</taxon>
    </lineage>
</organism>
<proteinExistence type="predicted"/>
<accession>A0A816FLB0</accession>
<sequence>PSSTSDLSGFTRRFLNQEYQTVVQSTSTGIETNIDS</sequence>